<protein>
    <recommendedName>
        <fullName evidence="2">Universal stress protein</fullName>
    </recommendedName>
</protein>
<accession>I8ALC6</accession>
<dbReference type="PATRIC" id="fig|1196324.3.peg.1147"/>
<dbReference type="InterPro" id="IPR014729">
    <property type="entry name" value="Rossmann-like_a/b/a_fold"/>
</dbReference>
<dbReference type="Proteomes" id="UP000004080">
    <property type="component" value="Unassembled WGS sequence"/>
</dbReference>
<dbReference type="PRINTS" id="PR01438">
    <property type="entry name" value="UNVRSLSTRESS"/>
</dbReference>
<name>I8ALC6_9BACL</name>
<evidence type="ECO:0000259" key="3">
    <source>
        <dbReference type="Pfam" id="PF00582"/>
    </source>
</evidence>
<comment type="similarity">
    <text evidence="1 2">Belongs to the universal stress protein A family.</text>
</comment>
<dbReference type="OrthoDB" id="9789668at2"/>
<sequence>MDQPYKHILVGLDGSNASKLAFEKAVRVAKKNEAELILAHVVDARTFSTYDWYTQMAEKAKDAGEELLKNFEEEAHQHGVAHVKTVIEFGSAKTTLAKTIASEHQADLIICGATGMSGVDRFIMGSVSEHTARYAKCDVLIVRNQ</sequence>
<organism evidence="4 5">
    <name type="scientific">Fictibacillus macauensis ZFHKF-1</name>
    <dbReference type="NCBI Taxonomy" id="1196324"/>
    <lineage>
        <taxon>Bacteria</taxon>
        <taxon>Bacillati</taxon>
        <taxon>Bacillota</taxon>
        <taxon>Bacilli</taxon>
        <taxon>Bacillales</taxon>
        <taxon>Fictibacillaceae</taxon>
        <taxon>Fictibacillus</taxon>
    </lineage>
</organism>
<evidence type="ECO:0000256" key="2">
    <source>
        <dbReference type="PIRNR" id="PIRNR006276"/>
    </source>
</evidence>
<dbReference type="SUPFAM" id="SSF52402">
    <property type="entry name" value="Adenine nucleotide alpha hydrolases-like"/>
    <property type="match status" value="1"/>
</dbReference>
<dbReference type="AlphaFoldDB" id="I8ALC6"/>
<comment type="caution">
    <text evidence="4">The sequence shown here is derived from an EMBL/GenBank/DDBJ whole genome shotgun (WGS) entry which is preliminary data.</text>
</comment>
<dbReference type="PANTHER" id="PTHR46268">
    <property type="entry name" value="STRESS RESPONSE PROTEIN NHAX"/>
    <property type="match status" value="1"/>
</dbReference>
<dbReference type="InterPro" id="IPR006016">
    <property type="entry name" value="UspA"/>
</dbReference>
<proteinExistence type="inferred from homology"/>
<feature type="domain" description="UspA" evidence="3">
    <location>
        <begin position="5"/>
        <end position="143"/>
    </location>
</feature>
<gene>
    <name evidence="4" type="ORF">A374_05636</name>
</gene>
<dbReference type="Gene3D" id="3.40.50.620">
    <property type="entry name" value="HUPs"/>
    <property type="match status" value="1"/>
</dbReference>
<comment type="subcellular location">
    <subcellularLocation>
        <location evidence="2">Cytoplasm</location>
    </subcellularLocation>
</comment>
<dbReference type="STRING" id="1196324.A374_05636"/>
<keyword evidence="2" id="KW-0963">Cytoplasm</keyword>
<dbReference type="PIRSF" id="PIRSF006276">
    <property type="entry name" value="UspA"/>
    <property type="match status" value="1"/>
</dbReference>
<evidence type="ECO:0000313" key="4">
    <source>
        <dbReference type="EMBL" id="EIT86419.1"/>
    </source>
</evidence>
<dbReference type="RefSeq" id="WP_007201224.1">
    <property type="nucleotide sequence ID" value="NZ_AKKV01000021.1"/>
</dbReference>
<dbReference type="CDD" id="cd00293">
    <property type="entry name" value="USP-like"/>
    <property type="match status" value="1"/>
</dbReference>
<dbReference type="InterPro" id="IPR006015">
    <property type="entry name" value="Universal_stress_UspA"/>
</dbReference>
<evidence type="ECO:0000313" key="5">
    <source>
        <dbReference type="Proteomes" id="UP000004080"/>
    </source>
</evidence>
<dbReference type="Pfam" id="PF00582">
    <property type="entry name" value="Usp"/>
    <property type="match status" value="1"/>
</dbReference>
<keyword evidence="5" id="KW-1185">Reference proteome</keyword>
<evidence type="ECO:0000256" key="1">
    <source>
        <dbReference type="ARBA" id="ARBA00008791"/>
    </source>
</evidence>
<reference evidence="4 5" key="1">
    <citation type="journal article" date="2012" name="J. Bacteriol.">
        <title>Genome of Bacillus macauensis ZFHKF-1, a Long-Chain-Forming Bacterium.</title>
        <authorList>
            <person name="Cai L."/>
            <person name="Zhang T."/>
        </authorList>
    </citation>
    <scope>NUCLEOTIDE SEQUENCE [LARGE SCALE GENOMIC DNA]</scope>
    <source>
        <strain evidence="4 5">ZFHKF-1</strain>
    </source>
</reference>
<dbReference type="PANTHER" id="PTHR46268:SF6">
    <property type="entry name" value="UNIVERSAL STRESS PROTEIN UP12"/>
    <property type="match status" value="1"/>
</dbReference>
<dbReference type="GO" id="GO:0005737">
    <property type="term" value="C:cytoplasm"/>
    <property type="evidence" value="ECO:0007669"/>
    <property type="project" value="UniProtKB-SubCell"/>
</dbReference>
<dbReference type="EMBL" id="AKKV01000021">
    <property type="protein sequence ID" value="EIT86419.1"/>
    <property type="molecule type" value="Genomic_DNA"/>
</dbReference>
<dbReference type="eggNOG" id="COG0589">
    <property type="taxonomic scope" value="Bacteria"/>
</dbReference>